<name>A0A1G6WMR2_9SPHI</name>
<sequence>MVKLADKEGLAAYLAAYLEEQTSLGFSWVVYDSDQAISGSWDLVCYRDQISALEDAAENQQIFNWHIAQPISELNAAFKKIDYELKKIDMNRNSLENFLDEARTLKVPEAMIATAESMMEQGIEKFTVRGQIQADIGKMDLTIHLKKSGQSDYYYFNRFDIAQSKAKPLEIDHKYLVFSPDPSGKHDNLSRKFDSAVLAMDYFREQKGTAELALGKFDDKNLQFKDTLATMKEGKIDYVKKEFQQVFYSPVLKNSHYIDRGKGFSVEQAANMLQGRAVFREDMVSRAGEQYKAWSVYQFDQPKDRYGNYTMKQFGEGYGFDLKKELSAYELKDLDKPEKLAGLVEKLENGNKPLVTVVYSDGEEKALRIEAVPRYNNLNFYEINGKPVKREELKKEQAQDQATGKDKSKSKEKNKQQENSMSM</sequence>
<proteinExistence type="predicted"/>
<accession>A0A1G6WMR2</accession>
<protein>
    <recommendedName>
        <fullName evidence="4">DUF3945 domain-containing protein</fullName>
    </recommendedName>
</protein>
<dbReference type="EMBL" id="FMZH01000007">
    <property type="protein sequence ID" value="SDD67101.1"/>
    <property type="molecule type" value="Genomic_DNA"/>
</dbReference>
<evidence type="ECO:0008006" key="4">
    <source>
        <dbReference type="Google" id="ProtNLM"/>
    </source>
</evidence>
<feature type="compositionally biased region" description="Basic and acidic residues" evidence="1">
    <location>
        <begin position="389"/>
        <end position="416"/>
    </location>
</feature>
<dbReference type="STRING" id="390242.SAMN04488024_10766"/>
<keyword evidence="3" id="KW-1185">Reference proteome</keyword>
<evidence type="ECO:0000313" key="3">
    <source>
        <dbReference type="Proteomes" id="UP000199455"/>
    </source>
</evidence>
<dbReference type="RefSeq" id="WP_090770226.1">
    <property type="nucleotide sequence ID" value="NZ_FMZH01000007.1"/>
</dbReference>
<dbReference type="Proteomes" id="UP000199455">
    <property type="component" value="Unassembled WGS sequence"/>
</dbReference>
<gene>
    <name evidence="2" type="ORF">SAMN04488024_10766</name>
</gene>
<evidence type="ECO:0000256" key="1">
    <source>
        <dbReference type="SAM" id="MobiDB-lite"/>
    </source>
</evidence>
<dbReference type="AlphaFoldDB" id="A0A1G6WMR2"/>
<evidence type="ECO:0000313" key="2">
    <source>
        <dbReference type="EMBL" id="SDD67101.1"/>
    </source>
</evidence>
<feature type="region of interest" description="Disordered" evidence="1">
    <location>
        <begin position="389"/>
        <end position="423"/>
    </location>
</feature>
<organism evidence="2 3">
    <name type="scientific">Pedobacter soli</name>
    <dbReference type="NCBI Taxonomy" id="390242"/>
    <lineage>
        <taxon>Bacteria</taxon>
        <taxon>Pseudomonadati</taxon>
        <taxon>Bacteroidota</taxon>
        <taxon>Sphingobacteriia</taxon>
        <taxon>Sphingobacteriales</taxon>
        <taxon>Sphingobacteriaceae</taxon>
        <taxon>Pedobacter</taxon>
    </lineage>
</organism>
<reference evidence="3" key="1">
    <citation type="submission" date="2016-10" db="EMBL/GenBank/DDBJ databases">
        <authorList>
            <person name="Varghese N."/>
            <person name="Submissions S."/>
        </authorList>
    </citation>
    <scope>NUCLEOTIDE SEQUENCE [LARGE SCALE GENOMIC DNA]</scope>
    <source>
        <strain evidence="3">DSM 18609</strain>
    </source>
</reference>